<dbReference type="RefSeq" id="WP_377354860.1">
    <property type="nucleotide sequence ID" value="NZ_JBHTLQ010000096.1"/>
</dbReference>
<keyword evidence="4" id="KW-0808">Transferase</keyword>
<dbReference type="EMBL" id="JBHTLQ010000096">
    <property type="protein sequence ID" value="MFD1192958.1"/>
    <property type="molecule type" value="Genomic_DNA"/>
</dbReference>
<accession>A0ABW3T7U7</accession>
<dbReference type="PANTHER" id="PTHR43711">
    <property type="entry name" value="TWO-COMPONENT HISTIDINE KINASE"/>
    <property type="match status" value="1"/>
</dbReference>
<dbReference type="Gene3D" id="3.30.565.10">
    <property type="entry name" value="Histidine kinase-like ATPase, C-terminal domain"/>
    <property type="match status" value="1"/>
</dbReference>
<name>A0ABW3T7U7_9CAUL</name>
<keyword evidence="3" id="KW-0597">Phosphoprotein</keyword>
<feature type="domain" description="Histidine kinase" evidence="8">
    <location>
        <begin position="202"/>
        <end position="420"/>
    </location>
</feature>
<feature type="non-terminal residue" evidence="9">
    <location>
        <position position="1"/>
    </location>
</feature>
<dbReference type="GO" id="GO:0016301">
    <property type="term" value="F:kinase activity"/>
    <property type="evidence" value="ECO:0007669"/>
    <property type="project" value="UniProtKB-KW"/>
</dbReference>
<organism evidence="9 10">
    <name type="scientific">Phenylobacterium conjunctum</name>
    <dbReference type="NCBI Taxonomy" id="1298959"/>
    <lineage>
        <taxon>Bacteria</taxon>
        <taxon>Pseudomonadati</taxon>
        <taxon>Pseudomonadota</taxon>
        <taxon>Alphaproteobacteria</taxon>
        <taxon>Caulobacterales</taxon>
        <taxon>Caulobacteraceae</taxon>
        <taxon>Phenylobacterium</taxon>
    </lineage>
</organism>
<dbReference type="Pfam" id="PF00512">
    <property type="entry name" value="HisKA"/>
    <property type="match status" value="1"/>
</dbReference>
<gene>
    <name evidence="9" type="ORF">ACFQ27_20385</name>
</gene>
<dbReference type="InterPro" id="IPR036097">
    <property type="entry name" value="HisK_dim/P_sf"/>
</dbReference>
<dbReference type="InterPro" id="IPR005467">
    <property type="entry name" value="His_kinase_dom"/>
</dbReference>
<dbReference type="InterPro" id="IPR003661">
    <property type="entry name" value="HisK_dim/P_dom"/>
</dbReference>
<sequence>MALAAAITAGALGLLGFCQLTLSLPAPPPHATALALGALGLATTTAAFAVALVVLQRQVEQDALRRGLIEARLRAALADQPYLILSIWPNGKLASVWGTPPRELRGQIFVNRQLTQLAALADRPVLDEALRRAMSEGRAEVGFTLAGEPEVWLELALRRADTTRIMGVLRDARVQHAREAELIHAREEAEAQNAGKSRFLANMSHELRTPLNAIMGFSDIMRQRLFGPLSDKYGEYAELIHESGGHLLELINDVLDVSKIEAERFELHREEFDVREAANAVLRLMRGQADRAGVNLRGLLPKDPLEVDADRRAIKQIALNLISNALKFTPKGGAVTLTVQAAGPVLELVVADTGAGISAEDIQRLGRPYEQAGGNDQRSVGTGLGLSLVRSFAELHGGEMVMESRLGEGTTVIVRMPVVLPAEVERA</sequence>
<dbReference type="SUPFAM" id="SSF47384">
    <property type="entry name" value="Homodimeric domain of signal transducing histidine kinase"/>
    <property type="match status" value="1"/>
</dbReference>
<comment type="catalytic activity">
    <reaction evidence="1">
        <text>ATP + protein L-histidine = ADP + protein N-phospho-L-histidine.</text>
        <dbReference type="EC" id="2.7.13.3"/>
    </reaction>
</comment>
<evidence type="ECO:0000256" key="3">
    <source>
        <dbReference type="ARBA" id="ARBA00022553"/>
    </source>
</evidence>
<keyword evidence="7" id="KW-1133">Transmembrane helix</keyword>
<keyword evidence="10" id="KW-1185">Reference proteome</keyword>
<dbReference type="CDD" id="cd16922">
    <property type="entry name" value="HATPase_EvgS-ArcB-TorS-like"/>
    <property type="match status" value="1"/>
</dbReference>
<evidence type="ECO:0000256" key="5">
    <source>
        <dbReference type="ARBA" id="ARBA00022777"/>
    </source>
</evidence>
<evidence type="ECO:0000256" key="2">
    <source>
        <dbReference type="ARBA" id="ARBA00012438"/>
    </source>
</evidence>
<evidence type="ECO:0000313" key="10">
    <source>
        <dbReference type="Proteomes" id="UP001597216"/>
    </source>
</evidence>
<dbReference type="SMART" id="SM00387">
    <property type="entry name" value="HATPase_c"/>
    <property type="match status" value="1"/>
</dbReference>
<proteinExistence type="predicted"/>
<dbReference type="CDD" id="cd00082">
    <property type="entry name" value="HisKA"/>
    <property type="match status" value="1"/>
</dbReference>
<dbReference type="EC" id="2.7.13.3" evidence="2"/>
<dbReference type="PANTHER" id="PTHR43711:SF1">
    <property type="entry name" value="HISTIDINE KINASE 1"/>
    <property type="match status" value="1"/>
</dbReference>
<evidence type="ECO:0000259" key="8">
    <source>
        <dbReference type="PROSITE" id="PS50109"/>
    </source>
</evidence>
<reference evidence="10" key="1">
    <citation type="journal article" date="2019" name="Int. J. Syst. Evol. Microbiol.">
        <title>The Global Catalogue of Microorganisms (GCM) 10K type strain sequencing project: providing services to taxonomists for standard genome sequencing and annotation.</title>
        <authorList>
            <consortium name="The Broad Institute Genomics Platform"/>
            <consortium name="The Broad Institute Genome Sequencing Center for Infectious Disease"/>
            <person name="Wu L."/>
            <person name="Ma J."/>
        </authorList>
    </citation>
    <scope>NUCLEOTIDE SEQUENCE [LARGE SCALE GENOMIC DNA]</scope>
    <source>
        <strain evidence="10">CCUG 55074</strain>
    </source>
</reference>
<evidence type="ECO:0000256" key="4">
    <source>
        <dbReference type="ARBA" id="ARBA00022679"/>
    </source>
</evidence>
<dbReference type="InterPro" id="IPR036890">
    <property type="entry name" value="HATPase_C_sf"/>
</dbReference>
<dbReference type="Pfam" id="PF02518">
    <property type="entry name" value="HATPase_c"/>
    <property type="match status" value="1"/>
</dbReference>
<evidence type="ECO:0000256" key="1">
    <source>
        <dbReference type="ARBA" id="ARBA00000085"/>
    </source>
</evidence>
<dbReference type="Proteomes" id="UP001597216">
    <property type="component" value="Unassembled WGS sequence"/>
</dbReference>
<protein>
    <recommendedName>
        <fullName evidence="2">histidine kinase</fullName>
        <ecNumber evidence="2">2.7.13.3</ecNumber>
    </recommendedName>
</protein>
<keyword evidence="7" id="KW-0812">Transmembrane</keyword>
<evidence type="ECO:0000256" key="6">
    <source>
        <dbReference type="ARBA" id="ARBA00023012"/>
    </source>
</evidence>
<dbReference type="PRINTS" id="PR00344">
    <property type="entry name" value="BCTRLSENSOR"/>
</dbReference>
<dbReference type="InterPro" id="IPR050736">
    <property type="entry name" value="Sensor_HK_Regulatory"/>
</dbReference>
<dbReference type="Gene3D" id="1.10.287.130">
    <property type="match status" value="1"/>
</dbReference>
<dbReference type="InterPro" id="IPR003594">
    <property type="entry name" value="HATPase_dom"/>
</dbReference>
<feature type="transmembrane region" description="Helical" evidence="7">
    <location>
        <begin position="33"/>
        <end position="55"/>
    </location>
</feature>
<evidence type="ECO:0000256" key="7">
    <source>
        <dbReference type="SAM" id="Phobius"/>
    </source>
</evidence>
<dbReference type="InterPro" id="IPR004358">
    <property type="entry name" value="Sig_transdc_His_kin-like_C"/>
</dbReference>
<dbReference type="SMART" id="SM00388">
    <property type="entry name" value="HisKA"/>
    <property type="match status" value="1"/>
</dbReference>
<keyword evidence="7" id="KW-0472">Membrane</keyword>
<comment type="caution">
    <text evidence="9">The sequence shown here is derived from an EMBL/GenBank/DDBJ whole genome shotgun (WGS) entry which is preliminary data.</text>
</comment>
<dbReference type="SUPFAM" id="SSF55874">
    <property type="entry name" value="ATPase domain of HSP90 chaperone/DNA topoisomerase II/histidine kinase"/>
    <property type="match status" value="1"/>
</dbReference>
<keyword evidence="5 9" id="KW-0418">Kinase</keyword>
<evidence type="ECO:0000313" key="9">
    <source>
        <dbReference type="EMBL" id="MFD1192958.1"/>
    </source>
</evidence>
<dbReference type="PROSITE" id="PS50109">
    <property type="entry name" value="HIS_KIN"/>
    <property type="match status" value="1"/>
</dbReference>
<keyword evidence="6" id="KW-0902">Two-component regulatory system</keyword>